<dbReference type="InterPro" id="IPR029001">
    <property type="entry name" value="ITPase-like_fam"/>
</dbReference>
<feature type="region of interest" description="Disordered" evidence="3">
    <location>
        <begin position="110"/>
        <end position="151"/>
    </location>
</feature>
<dbReference type="GO" id="GO:0047429">
    <property type="term" value="F:nucleoside triphosphate diphosphatase activity"/>
    <property type="evidence" value="ECO:0007669"/>
    <property type="project" value="InterPro"/>
</dbReference>
<comment type="cofactor">
    <cofactor evidence="1">
        <name>a divalent metal cation</name>
        <dbReference type="ChEBI" id="CHEBI:60240"/>
    </cofactor>
</comment>
<dbReference type="InterPro" id="IPR003697">
    <property type="entry name" value="Maf-like"/>
</dbReference>
<comment type="caution">
    <text evidence="4">The sequence shown here is derived from an EMBL/GenBank/DDBJ whole genome shotgun (WGS) entry which is preliminary data.</text>
</comment>
<dbReference type="EMBL" id="AHZU02001637">
    <property type="protein sequence ID" value="KFG30374.1"/>
    <property type="molecule type" value="Genomic_DNA"/>
</dbReference>
<protein>
    <submittedName>
        <fullName evidence="4">Putative septum formation protein maf</fullName>
    </submittedName>
</protein>
<dbReference type="PANTHER" id="PTHR43213">
    <property type="entry name" value="BIFUNCTIONAL DTTP/UTP PYROPHOSPHATASE/METHYLTRANSFERASE PROTEIN-RELATED"/>
    <property type="match status" value="1"/>
</dbReference>
<organism evidence="4 5">
    <name type="scientific">Toxoplasma gondii GAB2-2007-GAL-DOM2</name>
    <dbReference type="NCBI Taxonomy" id="1130820"/>
    <lineage>
        <taxon>Eukaryota</taxon>
        <taxon>Sar</taxon>
        <taxon>Alveolata</taxon>
        <taxon>Apicomplexa</taxon>
        <taxon>Conoidasida</taxon>
        <taxon>Coccidia</taxon>
        <taxon>Eucoccidiorida</taxon>
        <taxon>Eimeriorina</taxon>
        <taxon>Sarcocystidae</taxon>
        <taxon>Toxoplasma</taxon>
    </lineage>
</organism>
<keyword evidence="2" id="KW-0378">Hydrolase</keyword>
<dbReference type="OrthoDB" id="331815at2759"/>
<reference evidence="4 5" key="1">
    <citation type="submission" date="2014-02" db="EMBL/GenBank/DDBJ databases">
        <authorList>
            <person name="Sibley D."/>
            <person name="Venepally P."/>
            <person name="Karamycheva S."/>
            <person name="Hadjithomas M."/>
            <person name="Khan A."/>
            <person name="Brunk B."/>
            <person name="Roos D."/>
            <person name="Caler E."/>
            <person name="Lorenzi H."/>
        </authorList>
    </citation>
    <scope>NUCLEOTIDE SEQUENCE [LARGE SCALE GENOMIC DNA]</scope>
    <source>
        <strain evidence="4 5">GAB2-2007-GAL-DOM2</strain>
    </source>
</reference>
<evidence type="ECO:0000313" key="4">
    <source>
        <dbReference type="EMBL" id="KFG30374.1"/>
    </source>
</evidence>
<dbReference type="AlphaFoldDB" id="A0A086JE06"/>
<gene>
    <name evidence="4" type="ORF">TGDOM2_301430</name>
</gene>
<evidence type="ECO:0000256" key="2">
    <source>
        <dbReference type="ARBA" id="ARBA00022801"/>
    </source>
</evidence>
<name>A0A086JE06_TOXGO</name>
<evidence type="ECO:0000313" key="5">
    <source>
        <dbReference type="Proteomes" id="UP000028837"/>
    </source>
</evidence>
<feature type="region of interest" description="Disordered" evidence="3">
    <location>
        <begin position="234"/>
        <end position="255"/>
    </location>
</feature>
<dbReference type="PANTHER" id="PTHR43213:SF5">
    <property type="entry name" value="BIFUNCTIONAL DTTP_UTP PYROPHOSPHATASE_METHYLTRANSFERASE PROTEIN-RELATED"/>
    <property type="match status" value="1"/>
</dbReference>
<evidence type="ECO:0000256" key="3">
    <source>
        <dbReference type="SAM" id="MobiDB-lite"/>
    </source>
</evidence>
<feature type="compositionally biased region" description="Basic and acidic residues" evidence="3">
    <location>
        <begin position="121"/>
        <end position="143"/>
    </location>
</feature>
<dbReference type="Gene3D" id="3.90.950.10">
    <property type="match status" value="1"/>
</dbReference>
<evidence type="ECO:0000256" key="1">
    <source>
        <dbReference type="ARBA" id="ARBA00001968"/>
    </source>
</evidence>
<dbReference type="Pfam" id="PF02545">
    <property type="entry name" value="Maf"/>
    <property type="match status" value="1"/>
</dbReference>
<dbReference type="SUPFAM" id="SSF52972">
    <property type="entry name" value="ITPase-like"/>
    <property type="match status" value="1"/>
</dbReference>
<accession>A0A086JE06</accession>
<dbReference type="HAMAP" id="MF_00528">
    <property type="entry name" value="Maf"/>
    <property type="match status" value="1"/>
</dbReference>
<sequence length="437" mass="47840">MVVESCEQRCPANAAGSRTLLPLLPVFGSFTKRQDKDSSPQNACQKSLPSPEQKLRSLFASSSPCVPPTSSGRPATSAVVLASASVRRLELCRSVLNLDVECMPSDFEALRRPSKPQANGCEKKNQEAGERGAAESEEGHRQIDTVSPDEEESLLVKLVETNEARQAQASSKSRASVGWDAELYALKTANGKARSVAREIWKTDEASLNNANRGPPQADDEACCSAQKRQCREGAARSRAGERSPSPRYTPLPPHSIVIGADTIVELDGQILEKPKDEQDARRMLASLSGRTHSVHTAVSLYSRQGGAEHPVAAFVETTKVTMVALGSDDIEAYVRTGEPIDKAGKFFASRLVLLISSLCFSSYVFSLKFCRAVGHADGLFTNLCVHEKVQSKRMPTNSRKRRTTDKIEETRQREKCVSLTLHRPFERTGFLCYASR</sequence>
<proteinExistence type="inferred from homology"/>
<dbReference type="Proteomes" id="UP000028837">
    <property type="component" value="Unassembled WGS sequence"/>
</dbReference>
<dbReference type="VEuPathDB" id="ToxoDB:TGDOM2_301430"/>